<keyword evidence="5" id="KW-1185">Reference proteome</keyword>
<dbReference type="InterPro" id="IPR049326">
    <property type="entry name" value="Rhodopsin_dom_fungi"/>
</dbReference>
<dbReference type="EMBL" id="JAGMVJ010000012">
    <property type="protein sequence ID" value="KAH7084428.1"/>
    <property type="molecule type" value="Genomic_DNA"/>
</dbReference>
<organism evidence="4 5">
    <name type="scientific">Paraphoma chrysanthemicola</name>
    <dbReference type="NCBI Taxonomy" id="798071"/>
    <lineage>
        <taxon>Eukaryota</taxon>
        <taxon>Fungi</taxon>
        <taxon>Dikarya</taxon>
        <taxon>Ascomycota</taxon>
        <taxon>Pezizomycotina</taxon>
        <taxon>Dothideomycetes</taxon>
        <taxon>Pleosporomycetidae</taxon>
        <taxon>Pleosporales</taxon>
        <taxon>Pleosporineae</taxon>
        <taxon>Phaeosphaeriaceae</taxon>
        <taxon>Paraphoma</taxon>
    </lineage>
</organism>
<evidence type="ECO:0000259" key="3">
    <source>
        <dbReference type="Pfam" id="PF20684"/>
    </source>
</evidence>
<feature type="region of interest" description="Disordered" evidence="1">
    <location>
        <begin position="309"/>
        <end position="359"/>
    </location>
</feature>
<dbReference type="OrthoDB" id="3918601at2759"/>
<evidence type="ECO:0000313" key="5">
    <source>
        <dbReference type="Proteomes" id="UP000813461"/>
    </source>
</evidence>
<feature type="transmembrane region" description="Helical" evidence="2">
    <location>
        <begin position="20"/>
        <end position="42"/>
    </location>
</feature>
<comment type="caution">
    <text evidence="4">The sequence shown here is derived from an EMBL/GenBank/DDBJ whole genome shotgun (WGS) entry which is preliminary data.</text>
</comment>
<keyword evidence="2" id="KW-1133">Transmembrane helix</keyword>
<feature type="transmembrane region" description="Helical" evidence="2">
    <location>
        <begin position="95"/>
        <end position="114"/>
    </location>
</feature>
<feature type="compositionally biased region" description="Low complexity" evidence="1">
    <location>
        <begin position="309"/>
        <end position="321"/>
    </location>
</feature>
<gene>
    <name evidence="4" type="ORF">FB567DRAFT_604277</name>
</gene>
<keyword evidence="2" id="KW-0472">Membrane</keyword>
<feature type="transmembrane region" description="Helical" evidence="2">
    <location>
        <begin position="243"/>
        <end position="261"/>
    </location>
</feature>
<evidence type="ECO:0000256" key="1">
    <source>
        <dbReference type="SAM" id="MobiDB-lite"/>
    </source>
</evidence>
<proteinExistence type="predicted"/>
<evidence type="ECO:0000256" key="2">
    <source>
        <dbReference type="SAM" id="Phobius"/>
    </source>
</evidence>
<dbReference type="Pfam" id="PF20684">
    <property type="entry name" value="Fung_rhodopsin"/>
    <property type="match status" value="1"/>
</dbReference>
<evidence type="ECO:0000313" key="4">
    <source>
        <dbReference type="EMBL" id="KAH7084428.1"/>
    </source>
</evidence>
<feature type="transmembrane region" description="Helical" evidence="2">
    <location>
        <begin position="174"/>
        <end position="197"/>
    </location>
</feature>
<feature type="transmembrane region" description="Helical" evidence="2">
    <location>
        <begin position="135"/>
        <end position="154"/>
    </location>
</feature>
<dbReference type="AlphaFoldDB" id="A0A8K0R5R6"/>
<accession>A0A8K0R5R6</accession>
<dbReference type="PANTHER" id="PTHR38794">
    <property type="entry name" value="INTEGRAL MEMBRANE PROTEIN"/>
    <property type="match status" value="1"/>
</dbReference>
<feature type="transmembrane region" description="Helical" evidence="2">
    <location>
        <begin position="209"/>
        <end position="231"/>
    </location>
</feature>
<keyword evidence="2" id="KW-0812">Transmembrane</keyword>
<name>A0A8K0R5R6_9PLEO</name>
<dbReference type="Proteomes" id="UP000813461">
    <property type="component" value="Unassembled WGS sequence"/>
</dbReference>
<feature type="domain" description="Rhodopsin" evidence="3">
    <location>
        <begin position="40"/>
        <end position="270"/>
    </location>
</feature>
<dbReference type="PANTHER" id="PTHR38794:SF3">
    <property type="entry name" value="INTEGRAL MEMBRANE PROTEIN"/>
    <property type="match status" value="1"/>
</dbReference>
<sequence length="380" mass="41125">MYLAMRNPGATTNAKSTRSGFVLVSLYSWMVITLGVVIARFVRGLLVHKVKFGADDATALAAHITYVGVVVGWQYTVDGGLGRKFPDVPQNGMSVFSRAILAAQLLEVVAMTAAKLSSAFLIERVAPQSRKAKTYLFALLCIYGVFALFALAFRCGLSTSWASQTHRCKNTGPLIAAIVFNMVTDLLLASWLFPTLLSISLDKEKRFTAMLLFGSRAIVPVVAGAQIWAAVRAVSSDDPMRDTVGFAVLSQSVTSLSLIAANIPRIKRFLGVGGSGILYPQIQASELSATRRTASHQASGDHPIKLVPSGSGRVTTTVTSKGSKEKKKSKMPPDWQGMVTLGSKEDEHTSTSSLFDRNEREGVMLEREFEVVVESRKNSK</sequence>
<reference evidence="4" key="1">
    <citation type="journal article" date="2021" name="Nat. Commun.">
        <title>Genetic determinants of endophytism in the Arabidopsis root mycobiome.</title>
        <authorList>
            <person name="Mesny F."/>
            <person name="Miyauchi S."/>
            <person name="Thiergart T."/>
            <person name="Pickel B."/>
            <person name="Atanasova L."/>
            <person name="Karlsson M."/>
            <person name="Huettel B."/>
            <person name="Barry K.W."/>
            <person name="Haridas S."/>
            <person name="Chen C."/>
            <person name="Bauer D."/>
            <person name="Andreopoulos W."/>
            <person name="Pangilinan J."/>
            <person name="LaButti K."/>
            <person name="Riley R."/>
            <person name="Lipzen A."/>
            <person name="Clum A."/>
            <person name="Drula E."/>
            <person name="Henrissat B."/>
            <person name="Kohler A."/>
            <person name="Grigoriev I.V."/>
            <person name="Martin F.M."/>
            <person name="Hacquard S."/>
        </authorList>
    </citation>
    <scope>NUCLEOTIDE SEQUENCE</scope>
    <source>
        <strain evidence="4">MPI-SDFR-AT-0120</strain>
    </source>
</reference>
<protein>
    <recommendedName>
        <fullName evidence="3">Rhodopsin domain-containing protein</fullName>
    </recommendedName>
</protein>